<dbReference type="EC" id="6.3.5.-" evidence="7"/>
<gene>
    <name evidence="9" type="ORF">BD324DRAFT_620217</name>
</gene>
<comment type="caution">
    <text evidence="9">The sequence shown here is derived from an EMBL/GenBank/DDBJ whole genome shotgun (WGS) entry which is preliminary data.</text>
</comment>
<dbReference type="SUPFAM" id="SSF89095">
    <property type="entry name" value="GatB/YqeY motif"/>
    <property type="match status" value="2"/>
</dbReference>
<comment type="function">
    <text evidence="7">Allows the formation of correctly charged Gln-tRNA(Gln) through the transamidation of misacylated Glu-tRNA(Gln) in the mitochondria. The reaction takes place in the presence of glutamine and ATP through an activated gamma-phospho-Glu-tRNA(Gln).</text>
</comment>
<dbReference type="FunCoup" id="A0A1Y1UJW0">
    <property type="interactions" value="271"/>
</dbReference>
<evidence type="ECO:0000313" key="9">
    <source>
        <dbReference type="EMBL" id="ORX38272.1"/>
    </source>
</evidence>
<comment type="catalytic activity">
    <reaction evidence="6 7">
        <text>L-glutamyl-tRNA(Gln) + L-glutamine + ATP + H2O = L-glutaminyl-tRNA(Gln) + L-glutamate + ADP + phosphate + H(+)</text>
        <dbReference type="Rhea" id="RHEA:17521"/>
        <dbReference type="Rhea" id="RHEA-COMP:9681"/>
        <dbReference type="Rhea" id="RHEA-COMP:9684"/>
        <dbReference type="ChEBI" id="CHEBI:15377"/>
        <dbReference type="ChEBI" id="CHEBI:15378"/>
        <dbReference type="ChEBI" id="CHEBI:29985"/>
        <dbReference type="ChEBI" id="CHEBI:30616"/>
        <dbReference type="ChEBI" id="CHEBI:43474"/>
        <dbReference type="ChEBI" id="CHEBI:58359"/>
        <dbReference type="ChEBI" id="CHEBI:78520"/>
        <dbReference type="ChEBI" id="CHEBI:78521"/>
        <dbReference type="ChEBI" id="CHEBI:456216"/>
    </reaction>
</comment>
<keyword evidence="5 7" id="KW-0648">Protein biosynthesis</keyword>
<dbReference type="NCBIfam" id="TIGR00133">
    <property type="entry name" value="gatB"/>
    <property type="match status" value="1"/>
</dbReference>
<dbReference type="InterPro" id="IPR017959">
    <property type="entry name" value="Asn/Gln-tRNA_amidoTrfase_suB/E"/>
</dbReference>
<dbReference type="GeneID" id="33557066"/>
<dbReference type="InterPro" id="IPR018027">
    <property type="entry name" value="Asn/Gln_amidotransferase"/>
</dbReference>
<dbReference type="Proteomes" id="UP000193218">
    <property type="component" value="Unassembled WGS sequence"/>
</dbReference>
<dbReference type="PROSITE" id="PS01234">
    <property type="entry name" value="GATB"/>
    <property type="match status" value="1"/>
</dbReference>
<dbReference type="AlphaFoldDB" id="A0A1Y1UJW0"/>
<dbReference type="GO" id="GO:0005739">
    <property type="term" value="C:mitochondrion"/>
    <property type="evidence" value="ECO:0007669"/>
    <property type="project" value="UniProtKB-SubCell"/>
</dbReference>
<evidence type="ECO:0000256" key="5">
    <source>
        <dbReference type="ARBA" id="ARBA00022917"/>
    </source>
</evidence>
<name>A0A1Y1UJW0_9TREE</name>
<evidence type="ECO:0000256" key="6">
    <source>
        <dbReference type="ARBA" id="ARBA00047913"/>
    </source>
</evidence>
<evidence type="ECO:0000259" key="8">
    <source>
        <dbReference type="SMART" id="SM00845"/>
    </source>
</evidence>
<dbReference type="SMART" id="SM00845">
    <property type="entry name" value="GatB_Yqey"/>
    <property type="match status" value="1"/>
</dbReference>
<comment type="subunit">
    <text evidence="7">Subunit of the heterotrimeric GatCAB amidotransferase (AdT) complex, composed of A, B and C subunits.</text>
</comment>
<dbReference type="NCBIfam" id="NF004012">
    <property type="entry name" value="PRK05477.1-2"/>
    <property type="match status" value="1"/>
</dbReference>
<feature type="domain" description="Asn/Gln amidotransferase" evidence="8">
    <location>
        <begin position="375"/>
        <end position="529"/>
    </location>
</feature>
<evidence type="ECO:0000256" key="3">
    <source>
        <dbReference type="ARBA" id="ARBA00022741"/>
    </source>
</evidence>
<dbReference type="InterPro" id="IPR003789">
    <property type="entry name" value="Asn/Gln_tRNA_amidoTrase-B-like"/>
</dbReference>
<evidence type="ECO:0000256" key="7">
    <source>
        <dbReference type="HAMAP-Rule" id="MF_03147"/>
    </source>
</evidence>
<dbReference type="InParanoid" id="A0A1Y1UJW0"/>
<accession>A0A1Y1UJW0</accession>
<dbReference type="Pfam" id="PF02934">
    <property type="entry name" value="GatB_N"/>
    <property type="match status" value="1"/>
</dbReference>
<comment type="similarity">
    <text evidence="1 7">Belongs to the GatB/GatE family. GatB subfamily.</text>
</comment>
<comment type="subcellular location">
    <subcellularLocation>
        <location evidence="7">Mitochondrion</location>
    </subcellularLocation>
</comment>
<dbReference type="InterPro" id="IPR004413">
    <property type="entry name" value="GatB"/>
</dbReference>
<dbReference type="STRING" id="4999.A0A1Y1UJW0"/>
<proteinExistence type="inferred from homology"/>
<protein>
    <recommendedName>
        <fullName evidence="7">Glutamyl-tRNA(Gln) amidotransferase subunit B, mitochondrial</fullName>
        <shortName evidence="7">Glu-AdT subunit B</shortName>
        <ecNumber evidence="7">6.3.5.-</ecNumber>
    </recommendedName>
</protein>
<dbReference type="GO" id="GO:0050567">
    <property type="term" value="F:glutaminyl-tRNA synthase (glutamine-hydrolyzing) activity"/>
    <property type="evidence" value="ECO:0007669"/>
    <property type="project" value="UniProtKB-UniRule"/>
</dbReference>
<dbReference type="GO" id="GO:0070681">
    <property type="term" value="P:glutaminyl-tRNAGln biosynthesis via transamidation"/>
    <property type="evidence" value="ECO:0007669"/>
    <property type="project" value="UniProtKB-UniRule"/>
</dbReference>
<dbReference type="EMBL" id="NBSH01000004">
    <property type="protein sequence ID" value="ORX38272.1"/>
    <property type="molecule type" value="Genomic_DNA"/>
</dbReference>
<keyword evidence="3 7" id="KW-0547">Nucleotide-binding</keyword>
<keyword evidence="7" id="KW-0496">Mitochondrion</keyword>
<evidence type="ECO:0000256" key="2">
    <source>
        <dbReference type="ARBA" id="ARBA00022598"/>
    </source>
</evidence>
<evidence type="ECO:0000256" key="4">
    <source>
        <dbReference type="ARBA" id="ARBA00022840"/>
    </source>
</evidence>
<dbReference type="GO" id="GO:0030956">
    <property type="term" value="C:glutamyl-tRNA(Gln) amidotransferase complex"/>
    <property type="evidence" value="ECO:0007669"/>
    <property type="project" value="UniProtKB-UniRule"/>
</dbReference>
<dbReference type="PANTHER" id="PTHR11659:SF0">
    <property type="entry name" value="GLUTAMYL-TRNA(GLN) AMIDOTRANSFERASE SUBUNIT B, MITOCHONDRIAL"/>
    <property type="match status" value="1"/>
</dbReference>
<dbReference type="OrthoDB" id="1722066at2759"/>
<evidence type="ECO:0000256" key="1">
    <source>
        <dbReference type="ARBA" id="ARBA00005306"/>
    </source>
</evidence>
<dbReference type="HAMAP" id="MF_00121">
    <property type="entry name" value="GatB"/>
    <property type="match status" value="1"/>
</dbReference>
<keyword evidence="2 7" id="KW-0436">Ligase</keyword>
<organism evidence="9 10">
    <name type="scientific">Kockovaella imperatae</name>
    <dbReference type="NCBI Taxonomy" id="4999"/>
    <lineage>
        <taxon>Eukaryota</taxon>
        <taxon>Fungi</taxon>
        <taxon>Dikarya</taxon>
        <taxon>Basidiomycota</taxon>
        <taxon>Agaricomycotina</taxon>
        <taxon>Tremellomycetes</taxon>
        <taxon>Tremellales</taxon>
        <taxon>Cuniculitremaceae</taxon>
        <taxon>Kockovaella</taxon>
    </lineage>
</organism>
<reference evidence="9 10" key="1">
    <citation type="submission" date="2017-03" db="EMBL/GenBank/DDBJ databases">
        <title>Widespread Adenine N6-methylation of Active Genes in Fungi.</title>
        <authorList>
            <consortium name="DOE Joint Genome Institute"/>
            <person name="Mondo S.J."/>
            <person name="Dannebaum R.O."/>
            <person name="Kuo R.C."/>
            <person name="Louie K.B."/>
            <person name="Bewick A.J."/>
            <person name="Labutti K."/>
            <person name="Haridas S."/>
            <person name="Kuo A."/>
            <person name="Salamov A."/>
            <person name="Ahrendt S.R."/>
            <person name="Lau R."/>
            <person name="Bowen B.P."/>
            <person name="Lipzen A."/>
            <person name="Sullivan W."/>
            <person name="Andreopoulos W.B."/>
            <person name="Clum A."/>
            <person name="Lindquist E."/>
            <person name="Daum C."/>
            <person name="Northen T.R."/>
            <person name="Ramamoorthy G."/>
            <person name="Schmitz R.J."/>
            <person name="Gryganskyi A."/>
            <person name="Culley D."/>
            <person name="Magnuson J."/>
            <person name="James T.Y."/>
            <person name="O'Malley M.A."/>
            <person name="Stajich J.E."/>
            <person name="Spatafora J.W."/>
            <person name="Visel A."/>
            <person name="Grigoriev I.V."/>
        </authorList>
    </citation>
    <scope>NUCLEOTIDE SEQUENCE [LARGE SCALE GENOMIC DNA]</scope>
    <source>
        <strain evidence="9 10">NRRL Y-17943</strain>
    </source>
</reference>
<dbReference type="RefSeq" id="XP_021872194.1">
    <property type="nucleotide sequence ID" value="XM_022015258.1"/>
</dbReference>
<keyword evidence="4 7" id="KW-0067">ATP-binding</keyword>
<dbReference type="Pfam" id="PF02637">
    <property type="entry name" value="GatB_Yqey"/>
    <property type="match status" value="1"/>
</dbReference>
<dbReference type="InterPro" id="IPR006075">
    <property type="entry name" value="Asn/Gln-tRNA_Trfase_suB/E_cat"/>
</dbReference>
<dbReference type="SUPFAM" id="SSF55931">
    <property type="entry name" value="Glutamine synthetase/guanido kinase"/>
    <property type="match status" value="1"/>
</dbReference>
<dbReference type="GO" id="GO:0032543">
    <property type="term" value="P:mitochondrial translation"/>
    <property type="evidence" value="ECO:0007669"/>
    <property type="project" value="UniProtKB-UniRule"/>
</dbReference>
<keyword evidence="10" id="KW-1185">Reference proteome</keyword>
<dbReference type="PANTHER" id="PTHR11659">
    <property type="entry name" value="GLUTAMYL-TRNA GLN AMIDOTRANSFERASE SUBUNIT B MITOCHONDRIAL AND PROKARYOTIC PET112-RELATED"/>
    <property type="match status" value="1"/>
</dbReference>
<evidence type="ECO:0000313" key="10">
    <source>
        <dbReference type="Proteomes" id="UP000193218"/>
    </source>
</evidence>
<dbReference type="Gene3D" id="1.10.10.410">
    <property type="match status" value="1"/>
</dbReference>
<dbReference type="InterPro" id="IPR014746">
    <property type="entry name" value="Gln_synth/guanido_kin_cat_dom"/>
</dbReference>
<dbReference type="GO" id="GO:0005524">
    <property type="term" value="F:ATP binding"/>
    <property type="evidence" value="ECO:0007669"/>
    <property type="project" value="UniProtKB-KW"/>
</dbReference>
<sequence>MRLLTPAWSCTQIRWTPIHHSPGRPSRRLFASSSTDSTPDSDDWETIIGLEIHAQIKTPHKLFSRASTSYADPPNANVELLDAAIPGTLPVLNRDAVRLALLTSIALKCDINKRSTFDRKHYFYHDIPASYQITQHYNPIARNGRLAIRDGDWGSQRAFNVGIQQLQIEQDTAKSQIMGSDRLIDLNRGGAGLMEIVTDPDMRSPEEAAAFVRKLQSVLRRIGSGDGDMEKGNLRIDANVSVNRPGEAWGTRCEIKNLNSLRFLQQAIKSERLRQIAHYTSQPGIPLQRETRGVNEVTGETYSLRSKEDAMDYRYMPDANLPAMVIDEAYLSKLRHEVPELPWETVDRMCTAYDVQKRDVETLIGLDEVNGQGLSYFEGVVQDDPSLGKPAMIWINHVLLGQLTKLGKTWSPEVIPFSLMRDLIQAVIDDKLTNEAGKQVVHHIIDQGHIADMSLGSVLKALNISTDVLSERALRMICIDVVRQLTPKDLAMRDKKGRLPIGMVIGKVMAQTKGQANAIQVKKILEELLKDFK</sequence>
<dbReference type="InterPro" id="IPR023168">
    <property type="entry name" value="GatB_Yqey_C_2"/>
</dbReference>
<dbReference type="InterPro" id="IPR017958">
    <property type="entry name" value="Gln-tRNA_amidoTrfase_suB_CS"/>
</dbReference>